<dbReference type="RefSeq" id="WP_004743329.1">
    <property type="nucleotide sequence ID" value="NZ_AFWI01000036.1"/>
</dbReference>
<dbReference type="KEGG" id="vtu:IX91_24575"/>
<proteinExistence type="predicted"/>
<dbReference type="AlphaFoldDB" id="F9T1N5"/>
<reference evidence="2" key="1">
    <citation type="submission" date="2011-08" db="EMBL/GenBank/DDBJ databases">
        <authorList>
            <person name="Hoffman M."/>
            <person name="Strain E.A."/>
            <person name="Brown E."/>
            <person name="Allard M.W."/>
        </authorList>
    </citation>
    <scope>NUCLEOTIDE SEQUENCE</scope>
    <source>
        <strain evidence="2">ATCC 19109</strain>
    </source>
</reference>
<evidence type="ECO:0000313" key="4">
    <source>
        <dbReference type="Proteomes" id="UP000030071"/>
    </source>
</evidence>
<dbReference type="EMBL" id="CP009356">
    <property type="protein sequence ID" value="AIW17255.1"/>
    <property type="molecule type" value="Genomic_DNA"/>
</dbReference>
<dbReference type="Proteomes" id="UP000003836">
    <property type="component" value="Unassembled WGS sequence"/>
</dbReference>
<keyword evidence="3" id="KW-1185">Reference proteome</keyword>
<evidence type="ECO:0000313" key="2">
    <source>
        <dbReference type="EMBL" id="EGU58152.1"/>
    </source>
</evidence>
<protein>
    <submittedName>
        <fullName evidence="1">Uncharacterized protein</fullName>
    </submittedName>
</protein>
<evidence type="ECO:0000313" key="3">
    <source>
        <dbReference type="Proteomes" id="UP000003836"/>
    </source>
</evidence>
<geneLocation type="plasmid" evidence="1 4">
    <name>p251</name>
</geneLocation>
<name>F9T1N5_9VIBR</name>
<dbReference type="eggNOG" id="ENOG5031P43">
    <property type="taxonomic scope" value="Bacteria"/>
</dbReference>
<accession>F9T1N5</accession>
<organism evidence="1 4">
    <name type="scientific">Vibrio tubiashii ATCC 19109</name>
    <dbReference type="NCBI Taxonomy" id="1051646"/>
    <lineage>
        <taxon>Bacteria</taxon>
        <taxon>Pseudomonadati</taxon>
        <taxon>Pseudomonadota</taxon>
        <taxon>Gammaproteobacteria</taxon>
        <taxon>Vibrionales</taxon>
        <taxon>Vibrionaceae</taxon>
        <taxon>Vibrio</taxon>
        <taxon>Vibrio oreintalis group</taxon>
    </lineage>
</organism>
<dbReference type="HOGENOM" id="CLU_1383693_0_0_6"/>
<dbReference type="EMBL" id="AFWI01000036">
    <property type="protein sequence ID" value="EGU58152.1"/>
    <property type="molecule type" value="Genomic_DNA"/>
</dbReference>
<reference evidence="2 3" key="2">
    <citation type="journal article" date="2012" name="Int. J. Syst. Evol. Microbiol.">
        <title>Vibrio caribbeanicus sp. nov., isolated from the marine sponge Scleritoderma cyanea.</title>
        <authorList>
            <person name="Hoffmann M."/>
            <person name="Monday S.R."/>
            <person name="Allard M.W."/>
            <person name="Strain E.A."/>
            <person name="Whittaker P."/>
            <person name="Naum M."/>
            <person name="McCarthy P.J."/>
            <person name="Lopez J.V."/>
            <person name="Fischer M."/>
            <person name="Brown E.W."/>
        </authorList>
    </citation>
    <scope>NUCLEOTIDE SEQUENCE [LARGE SCALE GENOMIC DNA]</scope>
    <source>
        <strain evidence="2 3">ATCC 19109</strain>
    </source>
</reference>
<dbReference type="PATRIC" id="fig|1051646.9.peg.5006"/>
<keyword evidence="1" id="KW-0614">Plasmid</keyword>
<dbReference type="Proteomes" id="UP000030071">
    <property type="component" value="Plasmid p251"/>
</dbReference>
<evidence type="ECO:0000313" key="1">
    <source>
        <dbReference type="EMBL" id="AIW17255.1"/>
    </source>
</evidence>
<sequence length="197" mass="22972">MENQKLVESIKAFKEAYGDYFKLFLDTYPLLLKNKENFGCNELFLKAIECQALASTFGVVAKDRFNTIGFNQLVPFDNPVDWYNWKEFVVKNEISHTIYASLAIRLDSEIQRMLYLAENDLWKHYELLDSKQFLVSYLKYDCFQDKNIQVEDSESHDISADSSNSDEGRAFDNLDRMQKQTSIWSNVINVISKVVSL</sequence>
<gene>
    <name evidence="1" type="ORF">IX91_24575</name>
    <name evidence="2" type="ORF">VITU9109_19457</name>
</gene>
<reference evidence="1 4" key="3">
    <citation type="submission" date="2014-08" db="EMBL/GenBank/DDBJ databases">
        <title>First Complete Genome Sequence of the Shellfish Pathogen Vibrio tubiashii.</title>
        <authorList>
            <person name="Richards G.P."/>
            <person name="Needleman D.S."/>
            <person name="Watson M.A."/>
            <person name="Bono J.L."/>
        </authorList>
    </citation>
    <scope>NUCLEOTIDE SEQUENCE [LARGE SCALE GENOMIC DNA]</scope>
    <source>
        <strain evidence="1 4">ATCC 19109</strain>
        <plasmid evidence="1">p251</plasmid>
        <plasmid evidence="4">Plasmid p251</plasmid>
    </source>
</reference>
<dbReference type="GeneID" id="23447903"/>